<dbReference type="EMBL" id="WBVM01000003">
    <property type="protein sequence ID" value="KAB2808381.1"/>
    <property type="molecule type" value="Genomic_DNA"/>
</dbReference>
<dbReference type="Gene3D" id="3.90.226.10">
    <property type="entry name" value="2-enoyl-CoA Hydratase, Chain A, domain 1"/>
    <property type="match status" value="1"/>
</dbReference>
<evidence type="ECO:0000256" key="3">
    <source>
        <dbReference type="ARBA" id="ARBA00023235"/>
    </source>
</evidence>
<dbReference type="InterPro" id="IPR051053">
    <property type="entry name" value="ECH/Chromodomain_protein"/>
</dbReference>
<dbReference type="RefSeq" id="WP_151582061.1">
    <property type="nucleotide sequence ID" value="NZ_WBVM01000003.1"/>
</dbReference>
<organism evidence="4 5">
    <name type="scientific">Nocardioides simplex</name>
    <name type="common">Arthrobacter simplex</name>
    <dbReference type="NCBI Taxonomy" id="2045"/>
    <lineage>
        <taxon>Bacteria</taxon>
        <taxon>Bacillati</taxon>
        <taxon>Actinomycetota</taxon>
        <taxon>Actinomycetes</taxon>
        <taxon>Propionibacteriales</taxon>
        <taxon>Nocardioidaceae</taxon>
        <taxon>Pimelobacter</taxon>
    </lineage>
</organism>
<dbReference type="PANTHER" id="PTHR43684:SF1">
    <property type="entry name" value="ENOYL-COA DELTA ISOMERASE 2"/>
    <property type="match status" value="1"/>
</dbReference>
<protein>
    <submittedName>
        <fullName evidence="4">Enoyl-CoA hydratase/isomerase family protein</fullName>
    </submittedName>
</protein>
<comment type="caution">
    <text evidence="4">The sequence shown here is derived from an EMBL/GenBank/DDBJ whole genome shotgun (WGS) entry which is preliminary data.</text>
</comment>
<sequence>MSVDVVETGRCAEVTFHRPGTLNALDLETVSRLADIFVAIAARADLDVVVLRGGAPGFCAGGDLGYVATRVDDLAAAAEDFLDRSDVLVTTLLTMPQVSVAVVDGVAAGAGLSLAAAADVVLCSDRSTFHPAYARLGVPPDLGGSLSLRRRLGSSAALQLLLRRSRLDARAALAAGLVDDVLPAAGFDDGVAAELERLLRVDPLALRSTKAVVRDRPDPAELSRALAAERRGLVAAMTSPDYVRRVREFVERGD</sequence>
<dbReference type="InterPro" id="IPR029045">
    <property type="entry name" value="ClpP/crotonase-like_dom_sf"/>
</dbReference>
<comment type="subcellular location">
    <subcellularLocation>
        <location evidence="1">Peroxisome</location>
    </subcellularLocation>
</comment>
<evidence type="ECO:0000256" key="1">
    <source>
        <dbReference type="ARBA" id="ARBA00004275"/>
    </source>
</evidence>
<dbReference type="GO" id="GO:0004165">
    <property type="term" value="F:delta(3)-delta(2)-enoyl-CoA isomerase activity"/>
    <property type="evidence" value="ECO:0007669"/>
    <property type="project" value="UniProtKB-ARBA"/>
</dbReference>
<accession>A0A7J5DTJ4</accession>
<keyword evidence="3 4" id="KW-0413">Isomerase</keyword>
<dbReference type="Pfam" id="PF00378">
    <property type="entry name" value="ECH_1"/>
    <property type="match status" value="1"/>
</dbReference>
<name>A0A7J5DTJ4_NOCSI</name>
<dbReference type="SUPFAM" id="SSF52096">
    <property type="entry name" value="ClpP/crotonase"/>
    <property type="match status" value="1"/>
</dbReference>
<evidence type="ECO:0000313" key="4">
    <source>
        <dbReference type="EMBL" id="KAB2808381.1"/>
    </source>
</evidence>
<keyword evidence="2" id="KW-0576">Peroxisome</keyword>
<evidence type="ECO:0000256" key="2">
    <source>
        <dbReference type="ARBA" id="ARBA00023140"/>
    </source>
</evidence>
<proteinExistence type="predicted"/>
<dbReference type="CDD" id="cd06558">
    <property type="entry name" value="crotonase-like"/>
    <property type="match status" value="1"/>
</dbReference>
<dbReference type="PANTHER" id="PTHR43684">
    <property type="match status" value="1"/>
</dbReference>
<gene>
    <name evidence="4" type="ORF">F9L07_22975</name>
</gene>
<dbReference type="AlphaFoldDB" id="A0A7J5DTJ4"/>
<dbReference type="Proteomes" id="UP000449906">
    <property type="component" value="Unassembled WGS sequence"/>
</dbReference>
<evidence type="ECO:0000313" key="5">
    <source>
        <dbReference type="Proteomes" id="UP000449906"/>
    </source>
</evidence>
<reference evidence="4 5" key="1">
    <citation type="submission" date="2019-09" db="EMBL/GenBank/DDBJ databases">
        <title>Pimelobacter sp. isolated from Paulinella.</title>
        <authorList>
            <person name="Jeong S.E."/>
        </authorList>
    </citation>
    <scope>NUCLEOTIDE SEQUENCE [LARGE SCALE GENOMIC DNA]</scope>
    <source>
        <strain evidence="4 5">Pch-N</strain>
    </source>
</reference>
<dbReference type="InterPro" id="IPR001753">
    <property type="entry name" value="Enoyl-CoA_hydra/iso"/>
</dbReference>